<name>A0A3M9N781_9BACT</name>
<reference evidence="2 3" key="1">
    <citation type="submission" date="2018-11" db="EMBL/GenBank/DDBJ databases">
        <title>Draft genome sequence of Ferruginibacter sp. BO-59.</title>
        <authorList>
            <person name="Im W.T."/>
        </authorList>
    </citation>
    <scope>NUCLEOTIDE SEQUENCE [LARGE SCALE GENOMIC DNA]</scope>
    <source>
        <strain evidence="2 3">BO-59</strain>
    </source>
</reference>
<dbReference type="InterPro" id="IPR008794">
    <property type="entry name" value="Pro_racemase_fam"/>
</dbReference>
<dbReference type="Proteomes" id="UP000267223">
    <property type="component" value="Unassembled WGS sequence"/>
</dbReference>
<dbReference type="PANTHER" id="PTHR33442:SF5">
    <property type="entry name" value="BIFUNCTIONAL TRANS-3-HYDROXY-L-PROLINE DEHYDRATASE_2-EPIMERASE"/>
    <property type="match status" value="1"/>
</dbReference>
<comment type="caution">
    <text evidence="2">The sequence shown here is derived from an EMBL/GenBank/DDBJ whole genome shotgun (WGS) entry which is preliminary data.</text>
</comment>
<evidence type="ECO:0000313" key="2">
    <source>
        <dbReference type="EMBL" id="RNI33629.1"/>
    </source>
</evidence>
<dbReference type="RefSeq" id="WP_123122254.1">
    <property type="nucleotide sequence ID" value="NZ_RJJR01000018.1"/>
</dbReference>
<dbReference type="GO" id="GO:0047580">
    <property type="term" value="F:4-hydroxyproline epimerase activity"/>
    <property type="evidence" value="ECO:0007669"/>
    <property type="project" value="UniProtKB-EC"/>
</dbReference>
<accession>A0A3M9N781</accession>
<gene>
    <name evidence="2" type="ORF">EFY79_18590</name>
</gene>
<dbReference type="FunFam" id="3.10.310.10:FF:000005">
    <property type="entry name" value="Proline racemase"/>
    <property type="match status" value="1"/>
</dbReference>
<evidence type="ECO:0000313" key="3">
    <source>
        <dbReference type="Proteomes" id="UP000267223"/>
    </source>
</evidence>
<organism evidence="2 3">
    <name type="scientific">Hanamia caeni</name>
    <dbReference type="NCBI Taxonomy" id="2294116"/>
    <lineage>
        <taxon>Bacteria</taxon>
        <taxon>Pseudomonadati</taxon>
        <taxon>Bacteroidota</taxon>
        <taxon>Chitinophagia</taxon>
        <taxon>Chitinophagales</taxon>
        <taxon>Chitinophagaceae</taxon>
        <taxon>Hanamia</taxon>
    </lineage>
</organism>
<keyword evidence="3" id="KW-1185">Reference proteome</keyword>
<dbReference type="PIRSF" id="PIRSF029792">
    <property type="entry name" value="Pro_racemase"/>
    <property type="match status" value="1"/>
</dbReference>
<dbReference type="SUPFAM" id="SSF54506">
    <property type="entry name" value="Diaminopimelate epimerase-like"/>
    <property type="match status" value="1"/>
</dbReference>
<evidence type="ECO:0000256" key="1">
    <source>
        <dbReference type="ARBA" id="ARBA00007529"/>
    </source>
</evidence>
<proteinExistence type="inferred from homology"/>
<dbReference type="AlphaFoldDB" id="A0A3M9N781"/>
<dbReference type="SFLD" id="SFLDS00028">
    <property type="entry name" value="Proline_Racemase"/>
    <property type="match status" value="1"/>
</dbReference>
<keyword evidence="2" id="KW-0413">Isomerase</keyword>
<dbReference type="Pfam" id="PF05544">
    <property type="entry name" value="Pro_racemase"/>
    <property type="match status" value="1"/>
</dbReference>
<sequence length="351" mass="38640">MLSNPITKKYPNSAVRRFGGSVFHCIDAHTCGNPVRLVADGGPALEGNSMSERRQHFLKEYDWIRRGLMFEPRGHDMMSGSILYPPCDPANDVAVLFIETSGCLPMCGHGTIGTITIAIEEDLIQPKTPGTVLMETPAGLVTVTYTRKGEKVFSVRLTNVPSFLAAENIEVECPGLGKLKVDVSYGGNFYAIVDVQENFSGIDNYSAGQLIAWSREMREKINEENEFIHPENPTINSCSHILWTGKVLDKNSTARNAVFYGDKAIDRSPCGTGTSARMAQWHAKGKLKKGEEFIHESIIGSKFTGRVEEEVTVAGKPAIRPSIEGWAKIYGYNTISVDKEDDPYALGFQVI</sequence>
<dbReference type="EC" id="5.1.1.8" evidence="2"/>
<protein>
    <submittedName>
        <fullName evidence="2">4-hydroxyproline epimerase</fullName>
        <ecNumber evidence="2">5.1.1.8</ecNumber>
    </submittedName>
</protein>
<comment type="similarity">
    <text evidence="1">Belongs to the proline racemase family.</text>
</comment>
<dbReference type="PANTHER" id="PTHR33442">
    <property type="entry name" value="TRANS-3-HYDROXY-L-PROLINE DEHYDRATASE"/>
    <property type="match status" value="1"/>
</dbReference>
<dbReference type="OrthoDB" id="181267at2"/>
<dbReference type="NCBIfam" id="NF010578">
    <property type="entry name" value="PRK13971.1"/>
    <property type="match status" value="1"/>
</dbReference>
<dbReference type="EMBL" id="RJJR01000018">
    <property type="protein sequence ID" value="RNI33629.1"/>
    <property type="molecule type" value="Genomic_DNA"/>
</dbReference>
<dbReference type="Gene3D" id="3.10.310.10">
    <property type="entry name" value="Diaminopimelate Epimerase, Chain A, domain 1"/>
    <property type="match status" value="2"/>
</dbReference>